<keyword evidence="3" id="KW-1185">Reference proteome</keyword>
<protein>
    <submittedName>
        <fullName evidence="2">(African queen) hypothetical protein</fullName>
    </submittedName>
</protein>
<reference evidence="2" key="1">
    <citation type="submission" date="2021-09" db="EMBL/GenBank/DDBJ databases">
        <authorList>
            <person name="Martin H S."/>
        </authorList>
    </citation>
    <scope>NUCLEOTIDE SEQUENCE</scope>
</reference>
<evidence type="ECO:0000313" key="2">
    <source>
        <dbReference type="EMBL" id="CAG9565009.1"/>
    </source>
</evidence>
<comment type="caution">
    <text evidence="2">The sequence shown here is derived from an EMBL/GenBank/DDBJ whole genome shotgun (WGS) entry which is preliminary data.</text>
</comment>
<name>A0A8J2QKR0_9NEOP</name>
<feature type="region of interest" description="Disordered" evidence="1">
    <location>
        <begin position="104"/>
        <end position="172"/>
    </location>
</feature>
<feature type="compositionally biased region" description="Basic and acidic residues" evidence="1">
    <location>
        <begin position="121"/>
        <end position="136"/>
    </location>
</feature>
<sequence>MPGGKLKIKGDQSGDEGVEVELPPITGQLAEWGTLTKTLAETFSRVASRSEDLRRYQSVILSSLGISEVSWCQPWSAQECYSHSDRAEYFLDLSLPVAAFRPQPPAIVRRKTNEENNTNTQEEKPSKHQLKKERYANRRVARKSHKESDADVEDNLEDQPRQTDTSTSVGTQAVAHTAANFAAYHMESGYNSRKSSAQTRSAPVLWIWIRKNRQHTGDDGQR</sequence>
<gene>
    <name evidence="2" type="ORF">DCHRY22_LOCUS5918</name>
</gene>
<accession>A0A8J2QKR0</accession>
<evidence type="ECO:0000313" key="3">
    <source>
        <dbReference type="Proteomes" id="UP000789524"/>
    </source>
</evidence>
<feature type="compositionally biased region" description="Polar residues" evidence="1">
    <location>
        <begin position="162"/>
        <end position="171"/>
    </location>
</feature>
<dbReference type="AlphaFoldDB" id="A0A8J2QKR0"/>
<organism evidence="2 3">
    <name type="scientific">Danaus chrysippus</name>
    <name type="common">African queen</name>
    <dbReference type="NCBI Taxonomy" id="151541"/>
    <lineage>
        <taxon>Eukaryota</taxon>
        <taxon>Metazoa</taxon>
        <taxon>Ecdysozoa</taxon>
        <taxon>Arthropoda</taxon>
        <taxon>Hexapoda</taxon>
        <taxon>Insecta</taxon>
        <taxon>Pterygota</taxon>
        <taxon>Neoptera</taxon>
        <taxon>Endopterygota</taxon>
        <taxon>Lepidoptera</taxon>
        <taxon>Glossata</taxon>
        <taxon>Ditrysia</taxon>
        <taxon>Papilionoidea</taxon>
        <taxon>Nymphalidae</taxon>
        <taxon>Danainae</taxon>
        <taxon>Danaini</taxon>
        <taxon>Danaina</taxon>
        <taxon>Danaus</taxon>
        <taxon>Anosia</taxon>
    </lineage>
</organism>
<dbReference type="Proteomes" id="UP000789524">
    <property type="component" value="Unassembled WGS sequence"/>
</dbReference>
<dbReference type="EMBL" id="CAKASE010000052">
    <property type="protein sequence ID" value="CAG9565009.1"/>
    <property type="molecule type" value="Genomic_DNA"/>
</dbReference>
<dbReference type="OrthoDB" id="2020758at2759"/>
<proteinExistence type="predicted"/>
<evidence type="ECO:0000256" key="1">
    <source>
        <dbReference type="SAM" id="MobiDB-lite"/>
    </source>
</evidence>